<reference evidence="1 2" key="1">
    <citation type="submission" date="2020-02" db="EMBL/GenBank/DDBJ databases">
        <title>Draft genome sequence of Haematococcus lacustris strain NIES-144.</title>
        <authorList>
            <person name="Morimoto D."/>
            <person name="Nakagawa S."/>
            <person name="Yoshida T."/>
            <person name="Sawayama S."/>
        </authorList>
    </citation>
    <scope>NUCLEOTIDE SEQUENCE [LARGE SCALE GENOMIC DNA]</scope>
    <source>
        <strain evidence="1 2">NIES-144</strain>
    </source>
</reference>
<protein>
    <submittedName>
        <fullName evidence="1">Uncharacterized protein</fullName>
    </submittedName>
</protein>
<evidence type="ECO:0000313" key="2">
    <source>
        <dbReference type="Proteomes" id="UP000485058"/>
    </source>
</evidence>
<sequence>MDPQLDTCLDSCLHSPVPCAVVTLTTTRHVEQSENTVESGASLTPSPPCTSFQRWEGAGTQGWHAGVLALPCCAAPPPPPPLPPPLAAVLGDEGSRCRAWPDQVAPPIRDMLRGCDAGGGRGRAGVGALASHPMAPIPPHASALLLCRGRR</sequence>
<keyword evidence="2" id="KW-1185">Reference proteome</keyword>
<evidence type="ECO:0000313" key="1">
    <source>
        <dbReference type="EMBL" id="GFH33352.1"/>
    </source>
</evidence>
<comment type="caution">
    <text evidence="1">The sequence shown here is derived from an EMBL/GenBank/DDBJ whole genome shotgun (WGS) entry which is preliminary data.</text>
</comment>
<dbReference type="AlphaFoldDB" id="A0A6A0AKQ4"/>
<accession>A0A6A0AKQ4</accession>
<dbReference type="EMBL" id="BLLF01008384">
    <property type="protein sequence ID" value="GFH33352.1"/>
    <property type="molecule type" value="Genomic_DNA"/>
</dbReference>
<proteinExistence type="predicted"/>
<dbReference type="Proteomes" id="UP000485058">
    <property type="component" value="Unassembled WGS sequence"/>
</dbReference>
<name>A0A6A0AKQ4_HAELA</name>
<gene>
    <name evidence="1" type="ORF">HaLaN_32710</name>
</gene>
<organism evidence="1 2">
    <name type="scientific">Haematococcus lacustris</name>
    <name type="common">Green alga</name>
    <name type="synonym">Haematococcus pluvialis</name>
    <dbReference type="NCBI Taxonomy" id="44745"/>
    <lineage>
        <taxon>Eukaryota</taxon>
        <taxon>Viridiplantae</taxon>
        <taxon>Chlorophyta</taxon>
        <taxon>core chlorophytes</taxon>
        <taxon>Chlorophyceae</taxon>
        <taxon>CS clade</taxon>
        <taxon>Chlamydomonadales</taxon>
        <taxon>Haematococcaceae</taxon>
        <taxon>Haematococcus</taxon>
    </lineage>
</organism>